<dbReference type="RefSeq" id="WP_161698646.1">
    <property type="nucleotide sequence ID" value="NZ_JAAAMU010000006.1"/>
</dbReference>
<organism evidence="1 2">
    <name type="scientific">Paenibacillus sacheonensis</name>
    <dbReference type="NCBI Taxonomy" id="742054"/>
    <lineage>
        <taxon>Bacteria</taxon>
        <taxon>Bacillati</taxon>
        <taxon>Bacillota</taxon>
        <taxon>Bacilli</taxon>
        <taxon>Bacillales</taxon>
        <taxon>Paenibacillaceae</taxon>
        <taxon>Paenibacillus</taxon>
    </lineage>
</organism>
<comment type="caution">
    <text evidence="1">The sequence shown here is derived from an EMBL/GenBank/DDBJ whole genome shotgun (WGS) entry which is preliminary data.</text>
</comment>
<evidence type="ECO:0000313" key="1">
    <source>
        <dbReference type="EMBL" id="NBC70079.1"/>
    </source>
</evidence>
<evidence type="ECO:0000313" key="2">
    <source>
        <dbReference type="Proteomes" id="UP000558113"/>
    </source>
</evidence>
<dbReference type="OrthoDB" id="3652041at2"/>
<evidence type="ECO:0008006" key="3">
    <source>
        <dbReference type="Google" id="ProtNLM"/>
    </source>
</evidence>
<keyword evidence="2" id="KW-1185">Reference proteome</keyword>
<dbReference type="Proteomes" id="UP000558113">
    <property type="component" value="Unassembled WGS sequence"/>
</dbReference>
<dbReference type="AlphaFoldDB" id="A0A7X4YR85"/>
<dbReference type="Gene3D" id="3.20.20.80">
    <property type="entry name" value="Glycosidases"/>
    <property type="match status" value="1"/>
</dbReference>
<dbReference type="SUPFAM" id="SSF51445">
    <property type="entry name" value="(Trans)glycosidases"/>
    <property type="match status" value="1"/>
</dbReference>
<sequence>MGEKLLYTIGYYFGDTYISFGGLKFAIRLSTNGNIYCPSPEHTRTVEENGTLRLISNRLWAAGGQLSADGSLELAIERKDKDGPISINGRGEHATELCKSLLIHVIGIDIQYFDADSDNMGKREFQHPTGIQPLIYPGREATMPLVIIGEAGAGNGTANEWYALSKDSLVRKKGFAAYYDREEDAPVLILSFEEDRRNWNSQIVLPEWRVGKLQSRAAVVAERFADLEYHFGVKPFRDREDVQWIEDIRVVVNFHGEHWTGHVFNTFLDMEEQLRDICGDLPGKHVLAFLPAWDGRYYCTYPYHSPGERLGGESGLRRLVETAHLLGVKIIPMLGGPNLATRRFLQEHDLLDAALKDSEGFAQIQDWIDWNSDLSQENMGFILNYGHPDLRAYMLDKADELIHAYGFDGIFLDGAIRWSNAPDYSPYEGVAAFADEFAKRNPGKLLMGEDGYDALWGMFGLFATSWGPLGLENAMLRYTRQTEYLAYPALNGSSGIHEIGWNWTSIDKSKKAFTIPALTLFAGDTKRYRGEIRQKLLDCSDWRLKSHP</sequence>
<accession>A0A7X4YR85</accession>
<dbReference type="InterPro" id="IPR017853">
    <property type="entry name" value="GH"/>
</dbReference>
<protein>
    <recommendedName>
        <fullName evidence="3">Alpha-galactosidase</fullName>
    </recommendedName>
</protein>
<dbReference type="EMBL" id="JAAAMU010000006">
    <property type="protein sequence ID" value="NBC70079.1"/>
    <property type="molecule type" value="Genomic_DNA"/>
</dbReference>
<gene>
    <name evidence="1" type="ORF">GT003_13865</name>
</gene>
<reference evidence="1 2" key="1">
    <citation type="submission" date="2020-01" db="EMBL/GenBank/DDBJ databases">
        <title>Paenibacillus soybeanensis sp. nov. isolated from the nodules of soybean (Glycine max(L.) Merr).</title>
        <authorList>
            <person name="Wang H."/>
        </authorList>
    </citation>
    <scope>NUCLEOTIDE SEQUENCE [LARGE SCALE GENOMIC DNA]</scope>
    <source>
        <strain evidence="1 2">DSM 23054</strain>
    </source>
</reference>
<name>A0A7X4YR85_9BACL</name>
<proteinExistence type="predicted"/>